<dbReference type="SUPFAM" id="SSF142984">
    <property type="entry name" value="Nqo1 middle domain-like"/>
    <property type="match status" value="1"/>
</dbReference>
<dbReference type="SMART" id="SM00278">
    <property type="entry name" value="HhH1"/>
    <property type="match status" value="2"/>
</dbReference>
<evidence type="ECO:0000313" key="4">
    <source>
        <dbReference type="Proteomes" id="UP000051697"/>
    </source>
</evidence>
<keyword evidence="1" id="KW-1133">Transmembrane helix</keyword>
<dbReference type="InterPro" id="IPR010994">
    <property type="entry name" value="RuvA_2-like"/>
</dbReference>
<feature type="transmembrane region" description="Helical" evidence="1">
    <location>
        <begin position="14"/>
        <end position="32"/>
    </location>
</feature>
<dbReference type="Pfam" id="PF12836">
    <property type="entry name" value="HHH_3"/>
    <property type="match status" value="1"/>
</dbReference>
<dbReference type="NCBIfam" id="TIGR00426">
    <property type="entry name" value="competence protein ComEA helix-hairpin-helix repeat region"/>
    <property type="match status" value="1"/>
</dbReference>
<dbReference type="GO" id="GO:0015628">
    <property type="term" value="P:protein secretion by the type II secretion system"/>
    <property type="evidence" value="ECO:0007669"/>
    <property type="project" value="TreeGrafter"/>
</dbReference>
<dbReference type="GO" id="GO:0003677">
    <property type="term" value="F:DNA binding"/>
    <property type="evidence" value="ECO:0007669"/>
    <property type="project" value="InterPro"/>
</dbReference>
<comment type="caution">
    <text evidence="3">The sequence shown here is derived from an EMBL/GenBank/DDBJ whole genome shotgun (WGS) entry which is preliminary data.</text>
</comment>
<reference evidence="3 4" key="1">
    <citation type="journal article" date="2015" name="Genome Announc.">
        <title>Expanding the biotechnology potential of lactobacilli through comparative genomics of 213 strains and associated genera.</title>
        <authorList>
            <person name="Sun Z."/>
            <person name="Harris H.M."/>
            <person name="McCann A."/>
            <person name="Guo C."/>
            <person name="Argimon S."/>
            <person name="Zhang W."/>
            <person name="Yang X."/>
            <person name="Jeffery I.B."/>
            <person name="Cooney J.C."/>
            <person name="Kagawa T.F."/>
            <person name="Liu W."/>
            <person name="Song Y."/>
            <person name="Salvetti E."/>
            <person name="Wrobel A."/>
            <person name="Rasinkangas P."/>
            <person name="Parkhill J."/>
            <person name="Rea M.C."/>
            <person name="O'Sullivan O."/>
            <person name="Ritari J."/>
            <person name="Douillard F.P."/>
            <person name="Paul Ross R."/>
            <person name="Yang R."/>
            <person name="Briner A.E."/>
            <person name="Felis G.E."/>
            <person name="de Vos W.M."/>
            <person name="Barrangou R."/>
            <person name="Klaenhammer T.R."/>
            <person name="Caufield P.W."/>
            <person name="Cui Y."/>
            <person name="Zhang H."/>
            <person name="O'Toole P.W."/>
        </authorList>
    </citation>
    <scope>NUCLEOTIDE SEQUENCE [LARGE SCALE GENOMIC DNA]</scope>
    <source>
        <strain evidence="3 4">DSM 15707</strain>
    </source>
</reference>
<dbReference type="InterPro" id="IPR004509">
    <property type="entry name" value="Competence_ComEA_HhH"/>
</dbReference>
<dbReference type="PANTHER" id="PTHR21180">
    <property type="entry name" value="ENDONUCLEASE/EXONUCLEASE/PHOSPHATASE FAMILY DOMAIN-CONTAINING PROTEIN 1"/>
    <property type="match status" value="1"/>
</dbReference>
<sequence>MELIKMIWDDYRKYCLIGICVVVGIIVILFTHKAPNNNLDMPVAAEDTQSSSQKKLTTQSSDTHSVAYVDVKGAVKQPGVYKLRQGLRAQDAIDCAGGVIVGADVNHVNMAQSVTDQQVLYVPMQGEDNTPIGVNNGQSSASGDAQADVVNLNTATKEQLTKITGVGDKKADLILQYREQHGQFKTIDDLKEVSGFGDKSVYKIRDQLSI</sequence>
<keyword evidence="1" id="KW-0812">Transmembrane</keyword>
<dbReference type="InterPro" id="IPR051675">
    <property type="entry name" value="Endo/Exo/Phosphatase_dom_1"/>
</dbReference>
<evidence type="ECO:0000313" key="3">
    <source>
        <dbReference type="EMBL" id="KRL54643.1"/>
    </source>
</evidence>
<organism evidence="3 4">
    <name type="scientific">Paucilactobacillus oligofermentans DSM 15707 = LMG 22743</name>
    <dbReference type="NCBI Taxonomy" id="1423778"/>
    <lineage>
        <taxon>Bacteria</taxon>
        <taxon>Bacillati</taxon>
        <taxon>Bacillota</taxon>
        <taxon>Bacilli</taxon>
        <taxon>Lactobacillales</taxon>
        <taxon>Lactobacillaceae</taxon>
        <taxon>Paucilactobacillus</taxon>
    </lineage>
</organism>
<dbReference type="InterPro" id="IPR003583">
    <property type="entry name" value="Hlx-hairpin-Hlx_DNA-bd_motif"/>
</dbReference>
<dbReference type="PATRIC" id="fig|1423778.4.peg.1476"/>
<feature type="domain" description="Helix-hairpin-helix DNA-binding motif class 1" evidence="2">
    <location>
        <begin position="188"/>
        <end position="207"/>
    </location>
</feature>
<dbReference type="OrthoDB" id="9790239at2"/>
<dbReference type="GO" id="GO:0006281">
    <property type="term" value="P:DNA repair"/>
    <property type="evidence" value="ECO:0007669"/>
    <property type="project" value="InterPro"/>
</dbReference>
<dbReference type="RefSeq" id="WP_057890371.1">
    <property type="nucleotide sequence ID" value="NZ_AZFE01000032.1"/>
</dbReference>
<dbReference type="PANTHER" id="PTHR21180:SF32">
    <property type="entry name" value="ENDONUCLEASE_EXONUCLEASE_PHOSPHATASE FAMILY DOMAIN-CONTAINING PROTEIN 1"/>
    <property type="match status" value="1"/>
</dbReference>
<dbReference type="SUPFAM" id="SSF47781">
    <property type="entry name" value="RuvA domain 2-like"/>
    <property type="match status" value="1"/>
</dbReference>
<dbReference type="InterPro" id="IPR019554">
    <property type="entry name" value="Soluble_ligand-bd"/>
</dbReference>
<gene>
    <name evidence="3" type="ORF">FC70_GL001440</name>
</gene>
<evidence type="ECO:0000256" key="1">
    <source>
        <dbReference type="SAM" id="Phobius"/>
    </source>
</evidence>
<dbReference type="Pfam" id="PF10531">
    <property type="entry name" value="SLBB"/>
    <property type="match status" value="1"/>
</dbReference>
<dbReference type="KEGG" id="lol:LACOL_1140"/>
<protein>
    <submittedName>
        <fullName evidence="3">Competence protein</fullName>
    </submittedName>
</protein>
<dbReference type="GO" id="GO:0015627">
    <property type="term" value="C:type II protein secretion system complex"/>
    <property type="evidence" value="ECO:0007669"/>
    <property type="project" value="TreeGrafter"/>
</dbReference>
<name>A0A0R1RM32_9LACO</name>
<dbReference type="EMBL" id="AZFE01000032">
    <property type="protein sequence ID" value="KRL54643.1"/>
    <property type="molecule type" value="Genomic_DNA"/>
</dbReference>
<evidence type="ECO:0000259" key="2">
    <source>
        <dbReference type="SMART" id="SM00278"/>
    </source>
</evidence>
<accession>A0A0R1RM32</accession>
<dbReference type="STRING" id="1423778.FC70_GL001440"/>
<keyword evidence="1" id="KW-0472">Membrane</keyword>
<keyword evidence="4" id="KW-1185">Reference proteome</keyword>
<dbReference type="Gene3D" id="1.10.150.280">
    <property type="entry name" value="AF1531-like domain"/>
    <property type="match status" value="1"/>
</dbReference>
<feature type="domain" description="Helix-hairpin-helix DNA-binding motif class 1" evidence="2">
    <location>
        <begin position="158"/>
        <end position="177"/>
    </location>
</feature>
<proteinExistence type="predicted"/>
<dbReference type="Proteomes" id="UP000051697">
    <property type="component" value="Unassembled WGS sequence"/>
</dbReference>
<dbReference type="AlphaFoldDB" id="A0A0R1RM32"/>